<evidence type="ECO:0000313" key="3">
    <source>
        <dbReference type="EMBL" id="MBI4210266.1"/>
    </source>
</evidence>
<dbReference type="Pfam" id="PF05168">
    <property type="entry name" value="HEPN"/>
    <property type="match status" value="1"/>
</dbReference>
<organism evidence="3 4">
    <name type="scientific">Candidatus Iainarchaeum sp</name>
    <dbReference type="NCBI Taxonomy" id="3101447"/>
    <lineage>
        <taxon>Archaea</taxon>
        <taxon>Candidatus Iainarchaeota</taxon>
        <taxon>Candidatus Iainarchaeia</taxon>
        <taxon>Candidatus Iainarchaeales</taxon>
        <taxon>Candidatus Iainarchaeaceae</taxon>
        <taxon>Candidatus Iainarchaeum</taxon>
    </lineage>
</organism>
<evidence type="ECO:0000313" key="4">
    <source>
        <dbReference type="Proteomes" id="UP000732298"/>
    </source>
</evidence>
<dbReference type="AlphaFoldDB" id="A0A8T3YLT0"/>
<comment type="similarity">
    <text evidence="1">Belongs to the UPF0332 family.</text>
</comment>
<evidence type="ECO:0000259" key="2">
    <source>
        <dbReference type="Pfam" id="PF05168"/>
    </source>
</evidence>
<reference evidence="3" key="1">
    <citation type="submission" date="2020-07" db="EMBL/GenBank/DDBJ databases">
        <title>Huge and variable diversity of episymbiotic CPR bacteria and DPANN archaea in groundwater ecosystems.</title>
        <authorList>
            <person name="He C.Y."/>
            <person name="Keren R."/>
            <person name="Whittaker M."/>
            <person name="Farag I.F."/>
            <person name="Doudna J."/>
            <person name="Cate J.H.D."/>
            <person name="Banfield J.F."/>
        </authorList>
    </citation>
    <scope>NUCLEOTIDE SEQUENCE</scope>
    <source>
        <strain evidence="3">NC_groundwater_1296_Ag_S-0.2um_52_80</strain>
    </source>
</reference>
<dbReference type="PANTHER" id="PTHR36565:SF5">
    <property type="entry name" value="TOXIN MJ0605-RELATED"/>
    <property type="match status" value="1"/>
</dbReference>
<dbReference type="PANTHER" id="PTHR36565">
    <property type="entry name" value="UPF0332 PROTEIN TM_1000"/>
    <property type="match status" value="1"/>
</dbReference>
<dbReference type="InterPro" id="IPR052226">
    <property type="entry name" value="UPF0332_toxin"/>
</dbReference>
<dbReference type="EMBL" id="JACQPB010000025">
    <property type="protein sequence ID" value="MBI4210266.1"/>
    <property type="molecule type" value="Genomic_DNA"/>
</dbReference>
<name>A0A8T3YLT0_9ARCH</name>
<feature type="domain" description="HEPN" evidence="2">
    <location>
        <begin position="25"/>
        <end position="141"/>
    </location>
</feature>
<accession>A0A8T3YLT0</accession>
<proteinExistence type="inferred from homology"/>
<comment type="caution">
    <text evidence="3">The sequence shown here is derived from an EMBL/GenBank/DDBJ whole genome shotgun (WGS) entry which is preliminary data.</text>
</comment>
<sequence length="151" mass="17661">MTKSKVEECFEQGLLKKIKSNLNYAEQSVKQAEHFLDEAEEILKTSMKDMAFIALYNASFHAARALLFRDGVKERSHYCVCKYIEEKYQLQELITLQQSVILDSLRSKRNDIQYSLEQSELEEDLNEIFEEVSNFIERVKETIAKGKKPVQ</sequence>
<evidence type="ECO:0000256" key="1">
    <source>
        <dbReference type="ARBA" id="ARBA00038248"/>
    </source>
</evidence>
<gene>
    <name evidence="3" type="ORF">HY544_02040</name>
</gene>
<dbReference type="InterPro" id="IPR007842">
    <property type="entry name" value="HEPN_dom"/>
</dbReference>
<protein>
    <submittedName>
        <fullName evidence="3">HEPN domain-containing protein</fullName>
    </submittedName>
</protein>
<dbReference type="Gene3D" id="1.20.120.330">
    <property type="entry name" value="Nucleotidyltransferases domain 2"/>
    <property type="match status" value="1"/>
</dbReference>
<dbReference type="Proteomes" id="UP000732298">
    <property type="component" value="Unassembled WGS sequence"/>
</dbReference>